<name>A0A1X9LKH1_9MICO</name>
<dbReference type="InterPro" id="IPR018392">
    <property type="entry name" value="LysM"/>
</dbReference>
<dbReference type="Proteomes" id="UP000192775">
    <property type="component" value="Chromosome"/>
</dbReference>
<reference evidence="1 2" key="1">
    <citation type="submission" date="2017-04" db="EMBL/GenBank/DDBJ databases">
        <authorList>
            <person name="Afonso C.L."/>
            <person name="Miller P.J."/>
            <person name="Scott M.A."/>
            <person name="Spackman E."/>
            <person name="Goraichik I."/>
            <person name="Dimitrov K.M."/>
            <person name="Suarez D.L."/>
            <person name="Swayne D.E."/>
        </authorList>
    </citation>
    <scope>NUCLEOTIDE SEQUENCE [LARGE SCALE GENOMIC DNA]</scope>
    <source>
        <strain evidence="2">XA(T)</strain>
    </source>
</reference>
<dbReference type="CDD" id="cd00118">
    <property type="entry name" value="LysM"/>
    <property type="match status" value="1"/>
</dbReference>
<evidence type="ECO:0000313" key="2">
    <source>
        <dbReference type="Proteomes" id="UP000192775"/>
    </source>
</evidence>
<dbReference type="InterPro" id="IPR036779">
    <property type="entry name" value="LysM_dom_sf"/>
</dbReference>
<keyword evidence="2" id="KW-1185">Reference proteome</keyword>
<evidence type="ECO:0000313" key="1">
    <source>
        <dbReference type="EMBL" id="ARJ04962.1"/>
    </source>
</evidence>
<accession>A0A1X9LKH1</accession>
<protein>
    <submittedName>
        <fullName evidence="1">Uncharacterized protein</fullName>
    </submittedName>
</protein>
<organism evidence="1 2">
    <name type="scientific">Cnuibacter physcomitrellae</name>
    <dbReference type="NCBI Taxonomy" id="1619308"/>
    <lineage>
        <taxon>Bacteria</taxon>
        <taxon>Bacillati</taxon>
        <taxon>Actinomycetota</taxon>
        <taxon>Actinomycetes</taxon>
        <taxon>Micrococcales</taxon>
        <taxon>Microbacteriaceae</taxon>
        <taxon>Cnuibacter</taxon>
    </lineage>
</organism>
<dbReference type="SMART" id="SM00257">
    <property type="entry name" value="LysM"/>
    <property type="match status" value="1"/>
</dbReference>
<dbReference type="PROSITE" id="PS51782">
    <property type="entry name" value="LYSM"/>
    <property type="match status" value="1"/>
</dbReference>
<sequence>MSTTATAAAPVTRTRLRITRRGQVVLASVLGLGLALTFGLLALFGGGSATATDSSGSGEFSYVTVHAGQSLWAIAEDLAPGADPREVIASIQNLNGLVGSEVQPGQKLAVPQQYAD</sequence>
<proteinExistence type="predicted"/>
<dbReference type="Gene3D" id="3.10.350.10">
    <property type="entry name" value="LysM domain"/>
    <property type="match status" value="1"/>
</dbReference>
<gene>
    <name evidence="1" type="ORF">B5808_06850</name>
</gene>
<dbReference type="EMBL" id="CP020715">
    <property type="protein sequence ID" value="ARJ04962.1"/>
    <property type="molecule type" value="Genomic_DNA"/>
</dbReference>
<dbReference type="STRING" id="1619308.B5808_06850"/>
<dbReference type="RefSeq" id="WP_085019100.1">
    <property type="nucleotide sequence ID" value="NZ_BMHD01000002.1"/>
</dbReference>
<dbReference type="Pfam" id="PF01476">
    <property type="entry name" value="LysM"/>
    <property type="match status" value="1"/>
</dbReference>
<dbReference type="KEGG" id="cphy:B5808_06850"/>
<dbReference type="AlphaFoldDB" id="A0A1X9LKH1"/>